<keyword evidence="2" id="KW-1185">Reference proteome</keyword>
<dbReference type="SUPFAM" id="SSF54897">
    <property type="entry name" value="Protease propeptides/inhibitors"/>
    <property type="match status" value="1"/>
</dbReference>
<proteinExistence type="predicted"/>
<gene>
    <name evidence="1" type="ORF">RSOLAG22IIIB_08221</name>
</gene>
<protein>
    <submittedName>
        <fullName evidence="1">Uncharacterized protein</fullName>
    </submittedName>
</protein>
<organism evidence="1 2">
    <name type="scientific">Rhizoctonia solani</name>
    <dbReference type="NCBI Taxonomy" id="456999"/>
    <lineage>
        <taxon>Eukaryota</taxon>
        <taxon>Fungi</taxon>
        <taxon>Dikarya</taxon>
        <taxon>Basidiomycota</taxon>
        <taxon>Agaricomycotina</taxon>
        <taxon>Agaricomycetes</taxon>
        <taxon>Cantharellales</taxon>
        <taxon>Ceratobasidiaceae</taxon>
        <taxon>Rhizoctonia</taxon>
    </lineage>
</organism>
<name>A0A0K6FRZ2_9AGAM</name>
<evidence type="ECO:0000313" key="2">
    <source>
        <dbReference type="Proteomes" id="UP000044841"/>
    </source>
</evidence>
<dbReference type="EMBL" id="CYGV01000613">
    <property type="protein sequence ID" value="CUA68968.1"/>
    <property type="molecule type" value="Genomic_DNA"/>
</dbReference>
<sequence length="121" mass="13744">MWQVTLKDDADMESHLIWLQEQKMNSYDSSSKCEVTFTYRLVKGYAAKLAGPVLVNLTHCGDVQSISQDRQALCNSPSQFSVCHSAKEMYGKVRAQPIKLRRCMLRASRNVSESKLWLAEA</sequence>
<evidence type="ECO:0000313" key="1">
    <source>
        <dbReference type="EMBL" id="CUA68968.1"/>
    </source>
</evidence>
<reference evidence="1 2" key="1">
    <citation type="submission" date="2015-07" db="EMBL/GenBank/DDBJ databases">
        <authorList>
            <person name="Noorani M."/>
        </authorList>
    </citation>
    <scope>NUCLEOTIDE SEQUENCE [LARGE SCALE GENOMIC DNA]</scope>
    <source>
        <strain evidence="1">BBA 69670</strain>
    </source>
</reference>
<dbReference type="AlphaFoldDB" id="A0A0K6FRZ2"/>
<accession>A0A0K6FRZ2</accession>
<dbReference type="Proteomes" id="UP000044841">
    <property type="component" value="Unassembled WGS sequence"/>
</dbReference>